<evidence type="ECO:0000256" key="1">
    <source>
        <dbReference type="ARBA" id="ARBA00022723"/>
    </source>
</evidence>
<feature type="domain" description="RING-type" evidence="7">
    <location>
        <begin position="470"/>
        <end position="515"/>
    </location>
</feature>
<feature type="signal peptide" evidence="6">
    <location>
        <begin position="1"/>
        <end position="17"/>
    </location>
</feature>
<dbReference type="PROSITE" id="PS50089">
    <property type="entry name" value="ZF_RING_2"/>
    <property type="match status" value="1"/>
</dbReference>
<keyword evidence="5" id="KW-0472">Membrane</keyword>
<dbReference type="Pfam" id="PF13639">
    <property type="entry name" value="zf-RING_2"/>
    <property type="match status" value="1"/>
</dbReference>
<reference evidence="8 9" key="1">
    <citation type="submission" date="2016-11" db="EMBL/GenBank/DDBJ databases">
        <title>The macronuclear genome of Stentor coeruleus: a giant cell with tiny introns.</title>
        <authorList>
            <person name="Slabodnick M."/>
            <person name="Ruby J.G."/>
            <person name="Reiff S.B."/>
            <person name="Swart E.C."/>
            <person name="Gosai S."/>
            <person name="Prabakaran S."/>
            <person name="Witkowska E."/>
            <person name="Larue G.E."/>
            <person name="Fisher S."/>
            <person name="Freeman R.M."/>
            <person name="Gunawardena J."/>
            <person name="Chu W."/>
            <person name="Stover N.A."/>
            <person name="Gregory B.D."/>
            <person name="Nowacki M."/>
            <person name="Derisi J."/>
            <person name="Roy S.W."/>
            <person name="Marshall W.F."/>
            <person name="Sood P."/>
        </authorList>
    </citation>
    <scope>NUCLEOTIDE SEQUENCE [LARGE SCALE GENOMIC DNA]</scope>
    <source>
        <strain evidence="8">WM001</strain>
    </source>
</reference>
<evidence type="ECO:0000259" key="7">
    <source>
        <dbReference type="PROSITE" id="PS50089"/>
    </source>
</evidence>
<keyword evidence="5" id="KW-0812">Transmembrane</keyword>
<dbReference type="GO" id="GO:0008270">
    <property type="term" value="F:zinc ion binding"/>
    <property type="evidence" value="ECO:0007669"/>
    <property type="project" value="UniProtKB-KW"/>
</dbReference>
<keyword evidence="1" id="KW-0479">Metal-binding</keyword>
<evidence type="ECO:0000256" key="6">
    <source>
        <dbReference type="SAM" id="SignalP"/>
    </source>
</evidence>
<keyword evidence="6" id="KW-0732">Signal</keyword>
<dbReference type="Gene3D" id="3.30.40.10">
    <property type="entry name" value="Zinc/RING finger domain, C3HC4 (zinc finger)"/>
    <property type="match status" value="1"/>
</dbReference>
<dbReference type="AlphaFoldDB" id="A0A1R2ANR7"/>
<protein>
    <recommendedName>
        <fullName evidence="7">RING-type domain-containing protein</fullName>
    </recommendedName>
</protein>
<dbReference type="PANTHER" id="PTHR45969:SF69">
    <property type="entry name" value="FINGER DOMAIN PROTEIN, PUTATIVE (AFU_ORTHOLOGUE AFUA_3G12190)-RELATED"/>
    <property type="match status" value="1"/>
</dbReference>
<evidence type="ECO:0000256" key="2">
    <source>
        <dbReference type="ARBA" id="ARBA00022771"/>
    </source>
</evidence>
<keyword evidence="9" id="KW-1185">Reference proteome</keyword>
<keyword evidence="2 4" id="KW-0863">Zinc-finger</keyword>
<evidence type="ECO:0000313" key="8">
    <source>
        <dbReference type="EMBL" id="OMJ66183.1"/>
    </source>
</evidence>
<sequence length="533" mass="61265">MYCNLAYILLILAYTQSKLIIHSPDEISDLNFETYPLKIGIPALYPLYGTLTFIYSNSCDTKIYGAKDKIVVLLNPIFCNITDFAIKSYAAGTRMMMIVDDYQGTLAKAIGEKQYSKDFPDMVMITVSNDFCDKICQFSPVLVSYVYDTSKSKEPKIRGVLSGIHEIDKPLIDIFSDLLNKYHISPENIELNFVYKPGSEASQDCLYLFDNYYCSWNSSTYTGQEVLTNLIYTQSYFNSFPHMNNALPKFLEYLRVYYNECYSDYSSLCHSRIMHSFDSDSYLSDNKVLESALVFENFQAFIGINNVDFSWPEYIKPAYCISSENPSDDCPLCSIGCTYKILEEDKDCYDPCNNSDCGYQNLQCLLVSKDCYSFMLEDSFCNRACEEDTCTNETSYGDSDDKRGKGLEYYLPLIIIPSIIFIIVVIVFIIVLIKKNKSKSIRIRKLIIPQQILHPIKFNKNMEMLKDVTCPIDLDKFRENDEIIVTSCKHFFHLTCFKEWIERVDIIEKTCPICKSPLKGYGSNNDESCIAIN</sequence>
<keyword evidence="3" id="KW-0862">Zinc</keyword>
<accession>A0A1R2ANR7</accession>
<dbReference type="EMBL" id="MPUH01001794">
    <property type="protein sequence ID" value="OMJ66183.1"/>
    <property type="molecule type" value="Genomic_DNA"/>
</dbReference>
<keyword evidence="5" id="KW-1133">Transmembrane helix</keyword>
<gene>
    <name evidence="8" type="ORF">SteCoe_37067</name>
</gene>
<name>A0A1R2ANR7_9CILI</name>
<organism evidence="8 9">
    <name type="scientific">Stentor coeruleus</name>
    <dbReference type="NCBI Taxonomy" id="5963"/>
    <lineage>
        <taxon>Eukaryota</taxon>
        <taxon>Sar</taxon>
        <taxon>Alveolata</taxon>
        <taxon>Ciliophora</taxon>
        <taxon>Postciliodesmatophora</taxon>
        <taxon>Heterotrichea</taxon>
        <taxon>Heterotrichida</taxon>
        <taxon>Stentoridae</taxon>
        <taxon>Stentor</taxon>
    </lineage>
</organism>
<dbReference type="GO" id="GO:0016567">
    <property type="term" value="P:protein ubiquitination"/>
    <property type="evidence" value="ECO:0007669"/>
    <property type="project" value="TreeGrafter"/>
</dbReference>
<feature type="transmembrane region" description="Helical" evidence="5">
    <location>
        <begin position="409"/>
        <end position="433"/>
    </location>
</feature>
<evidence type="ECO:0000256" key="4">
    <source>
        <dbReference type="PROSITE-ProRule" id="PRU00175"/>
    </source>
</evidence>
<evidence type="ECO:0000313" key="9">
    <source>
        <dbReference type="Proteomes" id="UP000187209"/>
    </source>
</evidence>
<dbReference type="InterPro" id="IPR013083">
    <property type="entry name" value="Znf_RING/FYVE/PHD"/>
</dbReference>
<dbReference type="SUPFAM" id="SSF57850">
    <property type="entry name" value="RING/U-box"/>
    <property type="match status" value="1"/>
</dbReference>
<evidence type="ECO:0000256" key="5">
    <source>
        <dbReference type="SAM" id="Phobius"/>
    </source>
</evidence>
<comment type="caution">
    <text evidence="8">The sequence shown here is derived from an EMBL/GenBank/DDBJ whole genome shotgun (WGS) entry which is preliminary data.</text>
</comment>
<dbReference type="GO" id="GO:0061630">
    <property type="term" value="F:ubiquitin protein ligase activity"/>
    <property type="evidence" value="ECO:0007669"/>
    <property type="project" value="TreeGrafter"/>
</dbReference>
<feature type="chain" id="PRO_5011983263" description="RING-type domain-containing protein" evidence="6">
    <location>
        <begin position="18"/>
        <end position="533"/>
    </location>
</feature>
<dbReference type="Proteomes" id="UP000187209">
    <property type="component" value="Unassembled WGS sequence"/>
</dbReference>
<dbReference type="PANTHER" id="PTHR45969">
    <property type="entry name" value="RING ZINC FINGER PROTEIN-RELATED"/>
    <property type="match status" value="1"/>
</dbReference>
<dbReference type="InterPro" id="IPR001841">
    <property type="entry name" value="Znf_RING"/>
</dbReference>
<proteinExistence type="predicted"/>
<evidence type="ECO:0000256" key="3">
    <source>
        <dbReference type="ARBA" id="ARBA00022833"/>
    </source>
</evidence>
<dbReference type="OrthoDB" id="8062037at2759"/>
<dbReference type="SMART" id="SM00184">
    <property type="entry name" value="RING"/>
    <property type="match status" value="1"/>
</dbReference>